<evidence type="ECO:0000313" key="2">
    <source>
        <dbReference type="EMBL" id="UXH77413.1"/>
    </source>
</evidence>
<proteinExistence type="predicted"/>
<organism evidence="2 3">
    <name type="scientific">Roseateles amylovorans</name>
    <dbReference type="NCBI Taxonomy" id="2978473"/>
    <lineage>
        <taxon>Bacteria</taxon>
        <taxon>Pseudomonadati</taxon>
        <taxon>Pseudomonadota</taxon>
        <taxon>Betaproteobacteria</taxon>
        <taxon>Burkholderiales</taxon>
        <taxon>Sphaerotilaceae</taxon>
        <taxon>Roseateles</taxon>
    </lineage>
</organism>
<feature type="chain" id="PRO_5046997899" evidence="1">
    <location>
        <begin position="48"/>
        <end position="630"/>
    </location>
</feature>
<protein>
    <submittedName>
        <fullName evidence="2">Porin</fullName>
    </submittedName>
</protein>
<sequence length="630" mass="67167">MTHTADRFPPTPVTTVRSARRPLVRRLEAVSLVGAFTLVAACASAHAQTAAATTAAPAERGESTMVQLIRGLIKSGALAKDVGEALLAQAQTEAMAAQQAQRKAAAGATAVAGAGVAGSAAGAGSSAVAAATGGAVATRTAGGDVRVTYVPETVKDQIRQELRGEVMAQAKAEGWAAPSQVPEWTRRIRIEGDVRVRNESRLYGGNNSNQEVNFAAINAGSPYDVNPNTTASLPPLLNTRQDRSNQWRARARLGVVAALSEATQAGIRVATGSDANPVSTTQTLGGGLEKKSIWLDQAWMSHSPVAGLTITGGRFGNPFVTTDMLFSSDLNLDGVAGTFKRAFERSGNLEVFGTVGLIPLEYLSSDFPKTSQDKTASKNKWLLGLQAGATWKVDAANQLRGTLAYYDFHHISGERSTPCALYAGEDHCSTDWSRPAFMQRGNSIMSLRDVALNPQDPANTAMPQYFGLASRFRLADVNLRWDTRVASSYGLRLDVNLLRNMAYDADEMFTRSGGNILNNFDGSGGTGRAAFRSGGNAYQMMATFGALAPEWRGDWNVFTGYKRIEPDALPDGYNDSTFHGGGTNARGFIVGGAYAFDRNAWVTGRWISSKEVYGPPVSIDTLQIDFNARF</sequence>
<dbReference type="Pfam" id="PF16930">
    <property type="entry name" value="Porin_5"/>
    <property type="match status" value="1"/>
</dbReference>
<evidence type="ECO:0000256" key="1">
    <source>
        <dbReference type="SAM" id="SignalP"/>
    </source>
</evidence>
<feature type="signal peptide" evidence="1">
    <location>
        <begin position="1"/>
        <end position="47"/>
    </location>
</feature>
<gene>
    <name evidence="2" type="ORF">N4261_20780</name>
</gene>
<evidence type="ECO:0000313" key="3">
    <source>
        <dbReference type="Proteomes" id="UP001064933"/>
    </source>
</evidence>
<keyword evidence="1" id="KW-0732">Signal</keyword>
<reference evidence="2" key="1">
    <citation type="submission" date="2022-10" db="EMBL/GenBank/DDBJ databases">
        <title>Characterization and whole genome sequencing of a new Roseateles species, isolated from fresh water.</title>
        <authorList>
            <person name="Guliayeva D.Y."/>
            <person name="Akhremchuk A.E."/>
            <person name="Sikolenko M.A."/>
            <person name="Valentovich L.N."/>
            <person name="Sidarenka A.V."/>
        </authorList>
    </citation>
    <scope>NUCLEOTIDE SEQUENCE</scope>
    <source>
        <strain evidence="2">BIM B-1768</strain>
    </source>
</reference>
<dbReference type="RefSeq" id="WP_261757160.1">
    <property type="nucleotide sequence ID" value="NZ_CP104562.2"/>
</dbReference>
<dbReference type="InterPro" id="IPR032638">
    <property type="entry name" value="Porin_5"/>
</dbReference>
<dbReference type="EMBL" id="CP104562">
    <property type="protein sequence ID" value="UXH77413.1"/>
    <property type="molecule type" value="Genomic_DNA"/>
</dbReference>
<keyword evidence="3" id="KW-1185">Reference proteome</keyword>
<dbReference type="Proteomes" id="UP001064933">
    <property type="component" value="Chromosome"/>
</dbReference>
<accession>A0ABY6AYQ4</accession>
<name>A0ABY6AYQ4_9BURK</name>